<evidence type="ECO:0000256" key="2">
    <source>
        <dbReference type="ARBA" id="ARBA00022475"/>
    </source>
</evidence>
<evidence type="ECO:0000313" key="9">
    <source>
        <dbReference type="EMBL" id="NBC37491.1"/>
    </source>
</evidence>
<evidence type="ECO:0000313" key="10">
    <source>
        <dbReference type="Proteomes" id="UP000753724"/>
    </source>
</evidence>
<dbReference type="EMBL" id="JAAAPO010000005">
    <property type="protein sequence ID" value="NBC37491.1"/>
    <property type="molecule type" value="Genomic_DNA"/>
</dbReference>
<keyword evidence="5 7" id="KW-0472">Membrane</keyword>
<dbReference type="InterPro" id="IPR047055">
    <property type="entry name" value="MotA-like"/>
</dbReference>
<organism evidence="9 10">
    <name type="scientific">Novosphingobium ovatum</name>
    <dbReference type="NCBI Taxonomy" id="1908523"/>
    <lineage>
        <taxon>Bacteria</taxon>
        <taxon>Pseudomonadati</taxon>
        <taxon>Pseudomonadota</taxon>
        <taxon>Alphaproteobacteria</taxon>
        <taxon>Sphingomonadales</taxon>
        <taxon>Sphingomonadaceae</taxon>
        <taxon>Novosphingobium</taxon>
    </lineage>
</organism>
<name>A0ABW9XG20_9SPHN</name>
<evidence type="ECO:0000256" key="5">
    <source>
        <dbReference type="ARBA" id="ARBA00023136"/>
    </source>
</evidence>
<feature type="domain" description="MotA/TolQ/ExbB proton channel" evidence="8">
    <location>
        <begin position="83"/>
        <end position="193"/>
    </location>
</feature>
<keyword evidence="6" id="KW-0653">Protein transport</keyword>
<reference evidence="10" key="1">
    <citation type="submission" date="2020-01" db="EMBL/GenBank/DDBJ databases">
        <title>Sphingomonas sp. strain CSW-10.</title>
        <authorList>
            <person name="Chen W.-M."/>
        </authorList>
    </citation>
    <scope>NUCLEOTIDE SEQUENCE [LARGE SCALE GENOMIC DNA]</scope>
    <source>
        <strain evidence="10">FSY-8</strain>
    </source>
</reference>
<evidence type="ECO:0000256" key="6">
    <source>
        <dbReference type="RuleBase" id="RU004057"/>
    </source>
</evidence>
<keyword evidence="2" id="KW-1003">Cell membrane</keyword>
<evidence type="ECO:0000256" key="4">
    <source>
        <dbReference type="ARBA" id="ARBA00022989"/>
    </source>
</evidence>
<comment type="similarity">
    <text evidence="6">Belongs to the exbB/tolQ family.</text>
</comment>
<keyword evidence="3 7" id="KW-0812">Transmembrane</keyword>
<keyword evidence="10" id="KW-1185">Reference proteome</keyword>
<evidence type="ECO:0000259" key="8">
    <source>
        <dbReference type="Pfam" id="PF01618"/>
    </source>
</evidence>
<evidence type="ECO:0000256" key="7">
    <source>
        <dbReference type="SAM" id="Phobius"/>
    </source>
</evidence>
<gene>
    <name evidence="9" type="ORF">GTZ99_13125</name>
</gene>
<accession>A0ABW9XG20</accession>
<dbReference type="PANTHER" id="PTHR30433">
    <property type="entry name" value="CHEMOTAXIS PROTEIN MOTA"/>
    <property type="match status" value="1"/>
</dbReference>
<sequence>MTLSGFWDGTTFAIVVGGTMLATLLRCGWGDVRATLGALGHLLPGRPAFDADDVRARLARQLQLIARDGLLRARPHAIGDPEFDTALDVLVTQRSVPAARDVLAQARARRMRPIEQAIRTLSQSVELAPVFGLAGTLISLSWLPQNGVDRGAYMAAIGMAVHSTLYGLALANLVLAPLYRAIERHALAEEDRRREISEWFEQELGQAFPTRAGHRAPVVHHGPVAADFDPVLPDVLPITAHESGPGGAAPSVS</sequence>
<feature type="transmembrane region" description="Helical" evidence="7">
    <location>
        <begin position="152"/>
        <end position="175"/>
    </location>
</feature>
<protein>
    <submittedName>
        <fullName evidence="9">Chemotaxis protein MotA</fullName>
    </submittedName>
</protein>
<feature type="transmembrane region" description="Helical" evidence="7">
    <location>
        <begin position="117"/>
        <end position="140"/>
    </location>
</feature>
<keyword evidence="4 7" id="KW-1133">Transmembrane helix</keyword>
<dbReference type="InterPro" id="IPR002898">
    <property type="entry name" value="MotA_ExbB_proton_chnl"/>
</dbReference>
<dbReference type="Pfam" id="PF01618">
    <property type="entry name" value="MotA_ExbB"/>
    <property type="match status" value="1"/>
</dbReference>
<dbReference type="Proteomes" id="UP000753724">
    <property type="component" value="Unassembled WGS sequence"/>
</dbReference>
<proteinExistence type="inferred from homology"/>
<evidence type="ECO:0000256" key="3">
    <source>
        <dbReference type="ARBA" id="ARBA00022692"/>
    </source>
</evidence>
<feature type="transmembrane region" description="Helical" evidence="7">
    <location>
        <begin position="6"/>
        <end position="25"/>
    </location>
</feature>
<comment type="subcellular location">
    <subcellularLocation>
        <location evidence="1">Cell membrane</location>
        <topology evidence="1">Multi-pass membrane protein</topology>
    </subcellularLocation>
    <subcellularLocation>
        <location evidence="6">Membrane</location>
        <topology evidence="6">Multi-pass membrane protein</topology>
    </subcellularLocation>
</comment>
<keyword evidence="6" id="KW-0813">Transport</keyword>
<evidence type="ECO:0000256" key="1">
    <source>
        <dbReference type="ARBA" id="ARBA00004651"/>
    </source>
</evidence>
<comment type="caution">
    <text evidence="9">The sequence shown here is derived from an EMBL/GenBank/DDBJ whole genome shotgun (WGS) entry which is preliminary data.</text>
</comment>